<proteinExistence type="predicted"/>
<evidence type="ECO:0000313" key="2">
    <source>
        <dbReference type="EMBL" id="TCD62344.1"/>
    </source>
</evidence>
<dbReference type="STRING" id="92696.A0A4R0RJ67"/>
<evidence type="ECO:0000313" key="3">
    <source>
        <dbReference type="Proteomes" id="UP000292702"/>
    </source>
</evidence>
<accession>A0A4R0RJ67</accession>
<dbReference type="PANTHER" id="PTHR12496:SF0">
    <property type="entry name" value="METHYLTRANSFERASE DOMAIN-CONTAINING PROTEIN"/>
    <property type="match status" value="1"/>
</dbReference>
<name>A0A4R0RJ67_9APHY</name>
<dbReference type="PANTHER" id="PTHR12496">
    <property type="entry name" value="CGI-41 METHYLTRANSFERASE"/>
    <property type="match status" value="1"/>
</dbReference>
<dbReference type="Proteomes" id="UP000292702">
    <property type="component" value="Unassembled WGS sequence"/>
</dbReference>
<comment type="caution">
    <text evidence="2">The sequence shown here is derived from an EMBL/GenBank/DDBJ whole genome shotgun (WGS) entry which is preliminary data.</text>
</comment>
<gene>
    <name evidence="2" type="ORF">EIP91_007042</name>
</gene>
<organism evidence="2 3">
    <name type="scientific">Steccherinum ochraceum</name>
    <dbReference type="NCBI Taxonomy" id="92696"/>
    <lineage>
        <taxon>Eukaryota</taxon>
        <taxon>Fungi</taxon>
        <taxon>Dikarya</taxon>
        <taxon>Basidiomycota</taxon>
        <taxon>Agaricomycotina</taxon>
        <taxon>Agaricomycetes</taxon>
        <taxon>Polyporales</taxon>
        <taxon>Steccherinaceae</taxon>
        <taxon>Steccherinum</taxon>
    </lineage>
</organism>
<dbReference type="CDD" id="cd02440">
    <property type="entry name" value="AdoMet_MTases"/>
    <property type="match status" value="1"/>
</dbReference>
<dbReference type="OrthoDB" id="10258156at2759"/>
<dbReference type="AlphaFoldDB" id="A0A4R0RJ67"/>
<dbReference type="EMBL" id="RWJN01000380">
    <property type="protein sequence ID" value="TCD62344.1"/>
    <property type="molecule type" value="Genomic_DNA"/>
</dbReference>
<sequence>MDHRESTDQDADNLAHIVAFLQRKDVETCFAIHPNRLASADFVLPSDWSAWWGWAGSIGQESKDEPWLNLWRYSVASLEEKDLPHFLSIPQELKTLVDIARQLQLPRSMIHTDDTIKARRGGNSNGMSPKKEHEVERMVAFISERLRESSNVSSKLVHRAIDIGAGQAYLSRALRDRLHFDVLALDWSDVQYRGAVKKENPKGRKRTAPSTLAASAELLPVHRNGSLDYKTVDINSTTLLRATTDWLESTNSDLGPRGGAEQQASLPVLLVALHACGSLTLDIFRALTQQLKLNSAQSVWTPRLAVIVGCCYNMLRPEDRVLQIDRSNGLVLTANHLQLAAQTPDHWGLTAHKLLETSLAIRKVAWRGLLEGLLLRPDHDHSPLPVDPKCEGGSQFRDASRRLGRLNDAAYADWDKFLAAAQQKLGVHLGVSGTNERDAVLA</sequence>
<reference evidence="2 3" key="1">
    <citation type="submission" date="2018-11" db="EMBL/GenBank/DDBJ databases">
        <title>Genome assembly of Steccherinum ochraceum LE-BIN_3174, the white-rot fungus of the Steccherinaceae family (The Residual Polyporoid clade, Polyporales, Basidiomycota).</title>
        <authorList>
            <person name="Fedorova T.V."/>
            <person name="Glazunova O.A."/>
            <person name="Landesman E.O."/>
            <person name="Moiseenko K.V."/>
            <person name="Psurtseva N.V."/>
            <person name="Savinova O.S."/>
            <person name="Shakhova N.V."/>
            <person name="Tyazhelova T.V."/>
            <person name="Vasina D.V."/>
        </authorList>
    </citation>
    <scope>NUCLEOTIDE SEQUENCE [LARGE SCALE GENOMIC DNA]</scope>
    <source>
        <strain evidence="2 3">LE-BIN_3174</strain>
    </source>
</reference>
<dbReference type="Pfam" id="PF13679">
    <property type="entry name" value="Methyltransf_32"/>
    <property type="match status" value="1"/>
</dbReference>
<keyword evidence="3" id="KW-1185">Reference proteome</keyword>
<protein>
    <recommendedName>
        <fullName evidence="1">Methyltransferase domain-containing protein</fullName>
    </recommendedName>
</protein>
<evidence type="ECO:0000259" key="1">
    <source>
        <dbReference type="Pfam" id="PF13679"/>
    </source>
</evidence>
<dbReference type="InterPro" id="IPR025714">
    <property type="entry name" value="Methyltranfer_dom"/>
</dbReference>
<feature type="domain" description="Methyltransferase" evidence="1">
    <location>
        <begin position="130"/>
        <end position="316"/>
    </location>
</feature>
<dbReference type="InterPro" id="IPR052220">
    <property type="entry name" value="METTL25"/>
</dbReference>